<evidence type="ECO:0000313" key="1">
    <source>
        <dbReference type="EMBL" id="CAI6284558.1"/>
    </source>
</evidence>
<sequence length="296" mass="32877">MIYYGIHPQYLAQELQRRNYTSYGRPDELSEALQRLDETGGSEATTVCTVAVTGTYRPVEAVQLLRPKAGSERQIGRVQMEMVKVTRPRMAFGPTFDTRLLVGESITHWTLNTFTPTLHLSYDSHLSCTIDGTALPSAVLGMDDMLRTRLTDISHEEDGRVYDSIIPALTSSPRKRRIDSRIRILEAEMATRTSVAVKQFPLGAPALGPTAMLVHEEHVVLGLRLEGMKGMGYIWARVEREDGVVVGQRTWGDVRAAGLVELEENVALPFFAKGVGRGEGSVVVEKEGRVSGRYWT</sequence>
<gene>
    <name evidence="1" type="ORF">PDIGIT_LOCUS2247</name>
</gene>
<reference evidence="1" key="1">
    <citation type="submission" date="2023-01" db="EMBL/GenBank/DDBJ databases">
        <authorList>
            <person name="Van Ghelder C."/>
            <person name="Rancurel C."/>
        </authorList>
    </citation>
    <scope>NUCLEOTIDE SEQUENCE</scope>
    <source>
        <strain evidence="1">CNCM I-4278</strain>
    </source>
</reference>
<dbReference type="AlphaFoldDB" id="A0A9W4U4F4"/>
<organism evidence="1 2">
    <name type="scientific">Periconia digitata</name>
    <dbReference type="NCBI Taxonomy" id="1303443"/>
    <lineage>
        <taxon>Eukaryota</taxon>
        <taxon>Fungi</taxon>
        <taxon>Dikarya</taxon>
        <taxon>Ascomycota</taxon>
        <taxon>Pezizomycotina</taxon>
        <taxon>Dothideomycetes</taxon>
        <taxon>Pleosporomycetidae</taxon>
        <taxon>Pleosporales</taxon>
        <taxon>Massarineae</taxon>
        <taxon>Periconiaceae</taxon>
        <taxon>Periconia</taxon>
    </lineage>
</organism>
<proteinExistence type="predicted"/>
<dbReference type="Proteomes" id="UP001152607">
    <property type="component" value="Unassembled WGS sequence"/>
</dbReference>
<evidence type="ECO:0000313" key="2">
    <source>
        <dbReference type="Proteomes" id="UP001152607"/>
    </source>
</evidence>
<comment type="caution">
    <text evidence="1">The sequence shown here is derived from an EMBL/GenBank/DDBJ whole genome shotgun (WGS) entry which is preliminary data.</text>
</comment>
<dbReference type="OrthoDB" id="5356769at2759"/>
<name>A0A9W4U4F4_9PLEO</name>
<protein>
    <submittedName>
        <fullName evidence="1">Uncharacterized protein</fullName>
    </submittedName>
</protein>
<accession>A0A9W4U4F4</accession>
<keyword evidence="2" id="KW-1185">Reference proteome</keyword>
<dbReference type="EMBL" id="CAOQHR010000001">
    <property type="protein sequence ID" value="CAI6284558.1"/>
    <property type="molecule type" value="Genomic_DNA"/>
</dbReference>